<sequence length="152" mass="16577">MSSEAQEVTLSAKIVEMTTDLNPGLIRKGEKMSEVMQHKSDSVVGVTFSEAATRHVLSDLGKHPESKGIRLSVKKTGCSGLSYVVDYVVVPQENDIVLPLAGDYQICIDKGSYPYLKGMSIDYVKQGLNHKFVFNNPNQTGQCGCGESFTVE</sequence>
<dbReference type="NCBIfam" id="TIGR00049">
    <property type="entry name" value="iron-sulfur cluster assembly accessory protein"/>
    <property type="match status" value="1"/>
</dbReference>
<dbReference type="PANTHER" id="PTHR10072:SF41">
    <property type="entry name" value="IRON-SULFUR CLUSTER ASSEMBLY 1 HOMOLOG, MITOCHONDRIAL"/>
    <property type="match status" value="1"/>
</dbReference>
<keyword evidence="5" id="KW-1185">Reference proteome</keyword>
<accession>A0A0W0TH83</accession>
<protein>
    <submittedName>
        <fullName evidence="3">Fe-S cluster assembly protein</fullName>
    </submittedName>
</protein>
<organism evidence="3 5">
    <name type="scientific">Legionella feeleii</name>
    <dbReference type="NCBI Taxonomy" id="453"/>
    <lineage>
        <taxon>Bacteria</taxon>
        <taxon>Pseudomonadati</taxon>
        <taxon>Pseudomonadota</taxon>
        <taxon>Gammaproteobacteria</taxon>
        <taxon>Legionellales</taxon>
        <taxon>Legionellaceae</taxon>
        <taxon>Legionella</taxon>
    </lineage>
</organism>
<dbReference type="InterPro" id="IPR000361">
    <property type="entry name" value="ATAP_core_dom"/>
</dbReference>
<dbReference type="EMBL" id="UASS01000012">
    <property type="protein sequence ID" value="SPX60771.1"/>
    <property type="molecule type" value="Genomic_DNA"/>
</dbReference>
<dbReference type="InterPro" id="IPR050322">
    <property type="entry name" value="Fe-S_cluster_asmbl/transfer"/>
</dbReference>
<dbReference type="InterPro" id="IPR035903">
    <property type="entry name" value="HesB-like_dom_sf"/>
</dbReference>
<name>A0A0W0TH83_9GAMM</name>
<dbReference type="Proteomes" id="UP000054698">
    <property type="component" value="Unassembled WGS sequence"/>
</dbReference>
<dbReference type="GO" id="GO:0005829">
    <property type="term" value="C:cytosol"/>
    <property type="evidence" value="ECO:0007669"/>
    <property type="project" value="TreeGrafter"/>
</dbReference>
<dbReference type="PATRIC" id="fig|453.4.peg.2893"/>
<dbReference type="EMBL" id="LNYB01000085">
    <property type="protein sequence ID" value="KTC94977.1"/>
    <property type="molecule type" value="Genomic_DNA"/>
</dbReference>
<dbReference type="InterPro" id="IPR017870">
    <property type="entry name" value="FeS_cluster_insertion_CS"/>
</dbReference>
<gene>
    <name evidence="3" type="primary">sufA</name>
    <name evidence="3" type="ORF">Lfee_2641</name>
    <name evidence="4" type="ORF">NCTC12022_01504</name>
</gene>
<evidence type="ECO:0000313" key="5">
    <source>
        <dbReference type="Proteomes" id="UP000054698"/>
    </source>
</evidence>
<proteinExistence type="inferred from homology"/>
<reference evidence="4 6" key="2">
    <citation type="submission" date="2018-06" db="EMBL/GenBank/DDBJ databases">
        <authorList>
            <consortium name="Pathogen Informatics"/>
            <person name="Doyle S."/>
        </authorList>
    </citation>
    <scope>NUCLEOTIDE SEQUENCE [LARGE SCALE GENOMIC DNA]</scope>
    <source>
        <strain evidence="4 6">NCTC12022</strain>
    </source>
</reference>
<evidence type="ECO:0000256" key="1">
    <source>
        <dbReference type="ARBA" id="ARBA00006718"/>
    </source>
</evidence>
<dbReference type="STRING" id="453.Lfee_2641"/>
<dbReference type="GO" id="GO:0016226">
    <property type="term" value="P:iron-sulfur cluster assembly"/>
    <property type="evidence" value="ECO:0007669"/>
    <property type="project" value="InterPro"/>
</dbReference>
<dbReference type="PROSITE" id="PS01152">
    <property type="entry name" value="HESB"/>
    <property type="match status" value="1"/>
</dbReference>
<reference evidence="3 5" key="1">
    <citation type="submission" date="2015-11" db="EMBL/GenBank/DDBJ databases">
        <title>Genomic analysis of 38 Legionella species identifies large and diverse effector repertoires.</title>
        <authorList>
            <person name="Burstein D."/>
            <person name="Amaro F."/>
            <person name="Zusman T."/>
            <person name="Lifshitz Z."/>
            <person name="Cohen O."/>
            <person name="Gilbert J.A."/>
            <person name="Pupko T."/>
            <person name="Shuman H.A."/>
            <person name="Segal G."/>
        </authorList>
    </citation>
    <scope>NUCLEOTIDE SEQUENCE [LARGE SCALE GENOMIC DNA]</scope>
    <source>
        <strain evidence="3 5">WO-44C</strain>
    </source>
</reference>
<dbReference type="Pfam" id="PF01521">
    <property type="entry name" value="Fe-S_biosyn"/>
    <property type="match status" value="1"/>
</dbReference>
<evidence type="ECO:0000313" key="4">
    <source>
        <dbReference type="EMBL" id="SPX60771.1"/>
    </source>
</evidence>
<evidence type="ECO:0000259" key="2">
    <source>
        <dbReference type="Pfam" id="PF01521"/>
    </source>
</evidence>
<dbReference type="AlphaFoldDB" id="A0A0W0TH83"/>
<evidence type="ECO:0000313" key="6">
    <source>
        <dbReference type="Proteomes" id="UP000251942"/>
    </source>
</evidence>
<feature type="domain" description="Core" evidence="2">
    <location>
        <begin position="46"/>
        <end position="147"/>
    </location>
</feature>
<dbReference type="Proteomes" id="UP000251942">
    <property type="component" value="Unassembled WGS sequence"/>
</dbReference>
<comment type="similarity">
    <text evidence="1">Belongs to the HesB/IscA family.</text>
</comment>
<dbReference type="GO" id="GO:0051537">
    <property type="term" value="F:2 iron, 2 sulfur cluster binding"/>
    <property type="evidence" value="ECO:0007669"/>
    <property type="project" value="TreeGrafter"/>
</dbReference>
<dbReference type="SUPFAM" id="SSF89360">
    <property type="entry name" value="HesB-like domain"/>
    <property type="match status" value="1"/>
</dbReference>
<dbReference type="PANTHER" id="PTHR10072">
    <property type="entry name" value="IRON-SULFUR CLUSTER ASSEMBLY PROTEIN"/>
    <property type="match status" value="1"/>
</dbReference>
<evidence type="ECO:0000313" key="3">
    <source>
        <dbReference type="EMBL" id="KTC94977.1"/>
    </source>
</evidence>
<dbReference type="InterPro" id="IPR016092">
    <property type="entry name" value="ATAP"/>
</dbReference>
<dbReference type="Gene3D" id="2.60.300.12">
    <property type="entry name" value="HesB-like domain"/>
    <property type="match status" value="1"/>
</dbReference>